<dbReference type="InterPro" id="IPR050482">
    <property type="entry name" value="Sensor_HK_TwoCompSys"/>
</dbReference>
<dbReference type="InterPro" id="IPR037524">
    <property type="entry name" value="PA14/GLEYA"/>
</dbReference>
<feature type="transmembrane region" description="Helical" evidence="6">
    <location>
        <begin position="769"/>
        <end position="789"/>
    </location>
</feature>
<reference evidence="8 9" key="1">
    <citation type="submission" date="2022-10" db="EMBL/GenBank/DDBJ databases">
        <title>Luteolibacter arcticus strain CCTCC AB 2014275, whole genome shotgun sequencing project.</title>
        <authorList>
            <person name="Zhao G."/>
            <person name="Shen L."/>
        </authorList>
    </citation>
    <scope>NUCLEOTIDE SEQUENCE [LARGE SCALE GENOMIC DNA]</scope>
    <source>
        <strain evidence="8 9">CCTCC AB 2014275</strain>
    </source>
</reference>
<keyword evidence="9" id="KW-1185">Reference proteome</keyword>
<evidence type="ECO:0000256" key="3">
    <source>
        <dbReference type="ARBA" id="ARBA00022679"/>
    </source>
</evidence>
<feature type="domain" description="PA14" evidence="7">
    <location>
        <begin position="178"/>
        <end position="333"/>
    </location>
</feature>
<dbReference type="Gene3D" id="1.20.5.1930">
    <property type="match status" value="1"/>
</dbReference>
<dbReference type="CDD" id="cd16917">
    <property type="entry name" value="HATPase_UhpB-NarQ-NarX-like"/>
    <property type="match status" value="1"/>
</dbReference>
<evidence type="ECO:0000313" key="8">
    <source>
        <dbReference type="EMBL" id="MCW1923986.1"/>
    </source>
</evidence>
<protein>
    <recommendedName>
        <fullName evidence="2">histidine kinase</fullName>
        <ecNumber evidence="2">2.7.13.3</ecNumber>
    </recommendedName>
</protein>
<keyword evidence="5" id="KW-0902">Two-component regulatory system</keyword>
<accession>A0ABT3GKF8</accession>
<dbReference type="Pfam" id="PF07691">
    <property type="entry name" value="PA14"/>
    <property type="match status" value="1"/>
</dbReference>
<dbReference type="InterPro" id="IPR036890">
    <property type="entry name" value="HATPase_C_sf"/>
</dbReference>
<name>A0ABT3GKF8_9BACT</name>
<evidence type="ECO:0000256" key="1">
    <source>
        <dbReference type="ARBA" id="ARBA00000085"/>
    </source>
</evidence>
<dbReference type="EMBL" id="JAPDDT010000006">
    <property type="protein sequence ID" value="MCW1923986.1"/>
    <property type="molecule type" value="Genomic_DNA"/>
</dbReference>
<dbReference type="InterPro" id="IPR011658">
    <property type="entry name" value="PA14_dom"/>
</dbReference>
<dbReference type="PROSITE" id="PS51820">
    <property type="entry name" value="PA14"/>
    <property type="match status" value="1"/>
</dbReference>
<evidence type="ECO:0000259" key="7">
    <source>
        <dbReference type="PROSITE" id="PS51820"/>
    </source>
</evidence>
<evidence type="ECO:0000256" key="6">
    <source>
        <dbReference type="SAM" id="Phobius"/>
    </source>
</evidence>
<evidence type="ECO:0000256" key="2">
    <source>
        <dbReference type="ARBA" id="ARBA00012438"/>
    </source>
</evidence>
<keyword evidence="3" id="KW-0808">Transferase</keyword>
<dbReference type="InterPro" id="IPR003594">
    <property type="entry name" value="HATPase_dom"/>
</dbReference>
<dbReference type="SUPFAM" id="SSF56988">
    <property type="entry name" value="Anthrax protective antigen"/>
    <property type="match status" value="1"/>
</dbReference>
<comment type="caution">
    <text evidence="8">The sequence shown here is derived from an EMBL/GenBank/DDBJ whole genome shotgun (WGS) entry which is preliminary data.</text>
</comment>
<dbReference type="PANTHER" id="PTHR24421">
    <property type="entry name" value="NITRATE/NITRITE SENSOR PROTEIN NARX-RELATED"/>
    <property type="match status" value="1"/>
</dbReference>
<dbReference type="Pfam" id="PF02518">
    <property type="entry name" value="HATPase_c"/>
    <property type="match status" value="1"/>
</dbReference>
<evidence type="ECO:0000313" key="9">
    <source>
        <dbReference type="Proteomes" id="UP001320876"/>
    </source>
</evidence>
<dbReference type="PANTHER" id="PTHR24421:SF10">
    <property type="entry name" value="NITRATE_NITRITE SENSOR PROTEIN NARQ"/>
    <property type="match status" value="1"/>
</dbReference>
<sequence>MFSPHHAGRIAGLALLGAGLCLGIHAAEPMSLAALQRTADQKSREILSFTLEGTVCSAEGRRVALQDATATVLLECPSLPADCSEGMRLRIESEDCLIVRDRHVIRLGTAPVVENDGHHSRVTRSGTLHLEQGKQPLRMEWFNGYAETSLDLEFEGPGLPRQGVPASSLFQRAAGEGDFSPGLAYQTYIGEWHALPDFKMLEPVSRGTVPDFDVAVVPQPNHAGAVFTGFLEIPQTGLYTFHVSSDDGSRLYLGEPKVSVTPLAGRGVMTTREWHGSASANGGDWVTAEGNVTFAARQDGWLVLDLAGPSASFQAVVAGEGELQPETLLNRRVTLRGIGRRDGMAVVRQGDVELFASPRQPTDLLTEVGQVRRLQPEESRKPYRARLTGVVTMTTSASLVLQDSTGGVFIYYNAPPSSVPPRPGELWEIEGNTAPGDFSPMIYGERASYHGRAPMPEPKRPSWDQIASGSLDAELVEIEGVVVSDTADAMELLTSGGMLRIVDHRFYPLPVRDMDAAARTALRGSVVRIRGVFTANWDSSTGRVNPGVCLLGNALLTVQAPAPDDPFEVPSIKAADLLLFTSHSSRFKRVKVLGTVLHGRPPELYLTDGGRGFRVVSADTSGLKPGDRVEASGYPRLGGPSPVLLETRVRGIGHEAIPEPQVVSADRLPDAALDATRVSIEASLLSDSLREQERVLEVQAGSQRFVARLATADRTAKPVERGSIVRLSGVYVAGLPDRAAAEPFELLLHEPGDLVVLHRGPWWTARHTMFAIAILSGGLSLALGWVFSLRRTVALRSRQLAAEIEERQSSERHREMESERARVAQDLHDELGSGLTEAGILTSLVQSDAIPQEKKDGYLTQLGEVCRGLVTGLDEIVWAVNPRYDSVTDLAGYFSLFAQRFLDLAGIQCRLKIADSVAGHPLDSRRRHGLFLAFKEALNNIVRHSGATEVKLEIAVTAGRLDVALADNGRGFAIAPDSPGSDGLAGMLARMEKLGGACRIETNPGRGTSVGFSLPLEKNTNTP</sequence>
<dbReference type="SMART" id="SM00387">
    <property type="entry name" value="HATPase_c"/>
    <property type="match status" value="1"/>
</dbReference>
<proteinExistence type="predicted"/>
<dbReference type="SUPFAM" id="SSF55874">
    <property type="entry name" value="ATPase domain of HSP90 chaperone/DNA topoisomerase II/histidine kinase"/>
    <property type="match status" value="1"/>
</dbReference>
<dbReference type="Gene3D" id="3.30.565.10">
    <property type="entry name" value="Histidine kinase-like ATPase, C-terminal domain"/>
    <property type="match status" value="1"/>
</dbReference>
<keyword evidence="6" id="KW-0472">Membrane</keyword>
<evidence type="ECO:0000256" key="4">
    <source>
        <dbReference type="ARBA" id="ARBA00022777"/>
    </source>
</evidence>
<keyword evidence="6" id="KW-0812">Transmembrane</keyword>
<dbReference type="EC" id="2.7.13.3" evidence="2"/>
<evidence type="ECO:0000256" key="5">
    <source>
        <dbReference type="ARBA" id="ARBA00023012"/>
    </source>
</evidence>
<dbReference type="Proteomes" id="UP001320876">
    <property type="component" value="Unassembled WGS sequence"/>
</dbReference>
<comment type="catalytic activity">
    <reaction evidence="1">
        <text>ATP + protein L-histidine = ADP + protein N-phospho-L-histidine.</text>
        <dbReference type="EC" id="2.7.13.3"/>
    </reaction>
</comment>
<gene>
    <name evidence="8" type="ORF">OKA05_15570</name>
</gene>
<keyword evidence="6" id="KW-1133">Transmembrane helix</keyword>
<keyword evidence="4" id="KW-0418">Kinase</keyword>
<organism evidence="8 9">
    <name type="scientific">Luteolibacter arcticus</name>
    <dbReference type="NCBI Taxonomy" id="1581411"/>
    <lineage>
        <taxon>Bacteria</taxon>
        <taxon>Pseudomonadati</taxon>
        <taxon>Verrucomicrobiota</taxon>
        <taxon>Verrucomicrobiia</taxon>
        <taxon>Verrucomicrobiales</taxon>
        <taxon>Verrucomicrobiaceae</taxon>
        <taxon>Luteolibacter</taxon>
    </lineage>
</organism>